<dbReference type="AlphaFoldDB" id="A0A088SGN4"/>
<dbReference type="OrthoDB" id="268520at2759"/>
<dbReference type="Proteomes" id="UP000063063">
    <property type="component" value="Chromosome 32"/>
</dbReference>
<dbReference type="EMBL" id="CP009401">
    <property type="protein sequence ID" value="AIO00972.1"/>
    <property type="molecule type" value="Genomic_DNA"/>
</dbReference>
<dbReference type="eggNOG" id="ENOG502RYKQ">
    <property type="taxonomic scope" value="Eukaryota"/>
</dbReference>
<dbReference type="RefSeq" id="XP_010701772.1">
    <property type="nucleotide sequence ID" value="XM_010703470.1"/>
</dbReference>
<dbReference type="Gene3D" id="2.60.120.920">
    <property type="match status" value="1"/>
</dbReference>
<dbReference type="VEuPathDB" id="TriTrypDB:LPAL13_320013500"/>
<dbReference type="PROSITE" id="PS50188">
    <property type="entry name" value="B302_SPRY"/>
    <property type="match status" value="1"/>
</dbReference>
<dbReference type="InterPro" id="IPR001870">
    <property type="entry name" value="B30.2/SPRY"/>
</dbReference>
<protein>
    <recommendedName>
        <fullName evidence="1">B30.2/SPRY domain-containing protein</fullName>
    </recommendedName>
</protein>
<dbReference type="GeneID" id="22577826"/>
<keyword evidence="3" id="KW-1185">Reference proteome</keyword>
<evidence type="ECO:0000313" key="2">
    <source>
        <dbReference type="EMBL" id="AIO00972.1"/>
    </source>
</evidence>
<dbReference type="InterPro" id="IPR043136">
    <property type="entry name" value="B30.2/SPRY_sf"/>
</dbReference>
<organism evidence="2 3">
    <name type="scientific">Leishmania panamensis</name>
    <dbReference type="NCBI Taxonomy" id="5679"/>
    <lineage>
        <taxon>Eukaryota</taxon>
        <taxon>Discoba</taxon>
        <taxon>Euglenozoa</taxon>
        <taxon>Kinetoplastea</taxon>
        <taxon>Metakinetoplastina</taxon>
        <taxon>Trypanosomatida</taxon>
        <taxon>Trypanosomatidae</taxon>
        <taxon>Leishmaniinae</taxon>
        <taxon>Leishmania</taxon>
        <taxon>Leishmania guyanensis species complex</taxon>
    </lineage>
</organism>
<feature type="domain" description="B30.2/SPRY" evidence="1">
    <location>
        <begin position="1"/>
        <end position="165"/>
    </location>
</feature>
<evidence type="ECO:0000259" key="1">
    <source>
        <dbReference type="PROSITE" id="PS50188"/>
    </source>
</evidence>
<reference evidence="2 3" key="1">
    <citation type="journal article" date="2015" name="Sci. Rep.">
        <title>The genome of Leishmania panamensis: insights into genomics of the L. (Viannia) subgenus.</title>
        <authorList>
            <person name="Llanes A."/>
            <person name="Restrepo C.M."/>
            <person name="Vecchio G.D."/>
            <person name="Anguizola F.J."/>
            <person name="Lleonart R."/>
        </authorList>
    </citation>
    <scope>NUCLEOTIDE SEQUENCE [LARGE SCALE GENOMIC DNA]</scope>
    <source>
        <strain evidence="2 3">MHOM/PA/94/PSC-1</strain>
    </source>
</reference>
<dbReference type="KEGG" id="lpan:LPMP_320850"/>
<name>A0A088SGN4_LEIPA</name>
<proteinExistence type="predicted"/>
<dbReference type="VEuPathDB" id="TriTrypDB:LPMP_320850"/>
<dbReference type="InterPro" id="IPR013320">
    <property type="entry name" value="ConA-like_dom_sf"/>
</dbReference>
<sequence length="165" mass="17708">MGLDILEIDPATPHPGVTIDGTTAQRETNGGWVTLRSKTPLSTTNHQWAIRILDQGEGADGSGLMIGLLPQLSAQMASATGGKYISELGGWCISRAGDTYGAWKCDRFPYSTDCVVEFDWDAATGTVYMVSGNKKGTGHIPGLKESDVLYPAVSMYYLNQKVAFV</sequence>
<dbReference type="SUPFAM" id="SSF49899">
    <property type="entry name" value="Concanavalin A-like lectins/glucanases"/>
    <property type="match status" value="1"/>
</dbReference>
<accession>A0A088SGN4</accession>
<evidence type="ECO:0000313" key="3">
    <source>
        <dbReference type="Proteomes" id="UP000063063"/>
    </source>
</evidence>
<gene>
    <name evidence="2" type="ORF">LPMP_320850</name>
</gene>